<dbReference type="PANTHER" id="PTHR43289">
    <property type="entry name" value="MITOGEN-ACTIVATED PROTEIN KINASE KINASE KINASE 20-RELATED"/>
    <property type="match status" value="1"/>
</dbReference>
<dbReference type="InterPro" id="IPR011990">
    <property type="entry name" value="TPR-like_helical_dom_sf"/>
</dbReference>
<gene>
    <name evidence="8" type="ORF">ACFL6M_06625</name>
</gene>
<keyword evidence="6" id="KW-0472">Membrane</keyword>
<keyword evidence="4 5" id="KW-0067">ATP-binding</keyword>
<feature type="binding site" evidence="5">
    <location>
        <position position="38"/>
    </location>
    <ligand>
        <name>ATP</name>
        <dbReference type="ChEBI" id="CHEBI:30616"/>
    </ligand>
</feature>
<reference evidence="8 9" key="1">
    <citation type="submission" date="2024-09" db="EMBL/GenBank/DDBJ databases">
        <authorList>
            <person name="D'Angelo T."/>
        </authorList>
    </citation>
    <scope>NUCLEOTIDE SEQUENCE [LARGE SCALE GENOMIC DNA]</scope>
    <source>
        <strain evidence="8">SAG AM-320-E07</strain>
    </source>
</reference>
<dbReference type="SUPFAM" id="SSF56112">
    <property type="entry name" value="Protein kinase-like (PK-like)"/>
    <property type="match status" value="1"/>
</dbReference>
<dbReference type="InterPro" id="IPR011009">
    <property type="entry name" value="Kinase-like_dom_sf"/>
</dbReference>
<protein>
    <submittedName>
        <fullName evidence="8">Protein kinase</fullName>
    </submittedName>
</protein>
<dbReference type="PROSITE" id="PS00108">
    <property type="entry name" value="PROTEIN_KINASE_ST"/>
    <property type="match status" value="1"/>
</dbReference>
<evidence type="ECO:0000256" key="3">
    <source>
        <dbReference type="ARBA" id="ARBA00022777"/>
    </source>
</evidence>
<dbReference type="EMBL" id="JBHPKH010000104">
    <property type="protein sequence ID" value="MFC1573256.1"/>
    <property type="molecule type" value="Genomic_DNA"/>
</dbReference>
<feature type="domain" description="Protein kinase" evidence="7">
    <location>
        <begin position="9"/>
        <end position="271"/>
    </location>
</feature>
<evidence type="ECO:0000256" key="6">
    <source>
        <dbReference type="SAM" id="Phobius"/>
    </source>
</evidence>
<evidence type="ECO:0000313" key="9">
    <source>
        <dbReference type="Proteomes" id="UP001593833"/>
    </source>
</evidence>
<keyword evidence="2 5" id="KW-0547">Nucleotide-binding</keyword>
<accession>A0ABV6YM83</accession>
<dbReference type="Proteomes" id="UP001593833">
    <property type="component" value="Unassembled WGS sequence"/>
</dbReference>
<evidence type="ECO:0000313" key="8">
    <source>
        <dbReference type="EMBL" id="MFC1573256.1"/>
    </source>
</evidence>
<dbReference type="Pfam" id="PF00069">
    <property type="entry name" value="Pkinase"/>
    <property type="match status" value="1"/>
</dbReference>
<dbReference type="InterPro" id="IPR000719">
    <property type="entry name" value="Prot_kinase_dom"/>
</dbReference>
<dbReference type="CDD" id="cd14014">
    <property type="entry name" value="STKc_PknB_like"/>
    <property type="match status" value="1"/>
</dbReference>
<comment type="caution">
    <text evidence="8">The sequence shown here is derived from an EMBL/GenBank/DDBJ whole genome shotgun (WGS) entry which is preliminary data.</text>
</comment>
<dbReference type="PROSITE" id="PS00107">
    <property type="entry name" value="PROTEIN_KINASE_ATP"/>
    <property type="match status" value="1"/>
</dbReference>
<dbReference type="NCBIfam" id="NF047558">
    <property type="entry name" value="TPR_END_plus"/>
    <property type="match status" value="1"/>
</dbReference>
<dbReference type="InterPro" id="IPR008271">
    <property type="entry name" value="Ser/Thr_kinase_AS"/>
</dbReference>
<dbReference type="Gene3D" id="3.30.200.20">
    <property type="entry name" value="Phosphorylase Kinase, domain 1"/>
    <property type="match status" value="1"/>
</dbReference>
<keyword evidence="9" id="KW-1185">Reference proteome</keyword>
<proteinExistence type="predicted"/>
<dbReference type="SMART" id="SM00220">
    <property type="entry name" value="S_TKc"/>
    <property type="match status" value="1"/>
</dbReference>
<dbReference type="PROSITE" id="PS50011">
    <property type="entry name" value="PROTEIN_KINASE_DOM"/>
    <property type="match status" value="1"/>
</dbReference>
<keyword evidence="6" id="KW-0812">Transmembrane</keyword>
<dbReference type="InterPro" id="IPR017441">
    <property type="entry name" value="Protein_kinase_ATP_BS"/>
</dbReference>
<evidence type="ECO:0000259" key="7">
    <source>
        <dbReference type="PROSITE" id="PS50011"/>
    </source>
</evidence>
<dbReference type="GO" id="GO:0016301">
    <property type="term" value="F:kinase activity"/>
    <property type="evidence" value="ECO:0007669"/>
    <property type="project" value="UniProtKB-KW"/>
</dbReference>
<dbReference type="Gene3D" id="1.25.40.10">
    <property type="entry name" value="Tetratricopeptide repeat domain"/>
    <property type="match status" value="2"/>
</dbReference>
<keyword evidence="1" id="KW-0808">Transferase</keyword>
<dbReference type="SUPFAM" id="SSF48452">
    <property type="entry name" value="TPR-like"/>
    <property type="match status" value="2"/>
</dbReference>
<evidence type="ECO:0000256" key="4">
    <source>
        <dbReference type="ARBA" id="ARBA00022840"/>
    </source>
</evidence>
<dbReference type="Gene3D" id="1.10.510.10">
    <property type="entry name" value="Transferase(Phosphotransferase) domain 1"/>
    <property type="match status" value="1"/>
</dbReference>
<keyword evidence="3 8" id="KW-0418">Kinase</keyword>
<feature type="transmembrane region" description="Helical" evidence="6">
    <location>
        <begin position="297"/>
        <end position="318"/>
    </location>
</feature>
<evidence type="ECO:0000256" key="2">
    <source>
        <dbReference type="ARBA" id="ARBA00022741"/>
    </source>
</evidence>
<sequence>MIGRTISHYRILEKLGEGGMGVVYKAEDTKLKRTVALKFLPREALTSQEAKARLLHEAQAAAALDHPGICTVHEIDEAEGQTFIAMAHIEGQSLRERIASGPLALTDVLEIAIQTAEGLHDAHENGIVHRDIKPSNVMISSGGQVRIMDFGLARSAEQTQLTQAGTTLGTVAYMSPEQARGEMVNHRTDIWSLGVMLYEMITGQLPFKGDHEQAVMYSVLNEPPEPITGLRSGIPLELERVITRAMAKDPNERYQHLDEMLVDLRSLQKFSQGGTTSLPVAPSASSHAARPRTTRPMILVTLIAVVLVAVVLILTKPWERGSNVDPNRVVVAPLENRTGDPSLDLVGQMAADWITQGLSRLDGIKVVPTMSAIEYARDAGTEAGRKQETDQLRTLAKLTGAGIVISGVYYADGENLQFQTQVTDVEQGELIQALPAIRGPRDAPMESIEALRQQVMAAVALHVSEAHVTGKGSPPPAYAAYREYMLGMELFGSDYPQAIRHFELAAELDSSFLPPRVFMIYSYSNQGRRAEADSIYRIVDSNRGNLTSYERLYLDFLGALLRRDHAESMRLLRRLEVQSPYRGSIRYLIARVALKLNRPREAEQVMSEFRRWHDERREPIGSRGYHTWGFFVWADALHMQKKHSEELDIIRWAVEFFPDSEYFRISELAALVALGKLDEVNIVLDECMTLSDSREFQCDIVSEVACELRAHDHWDASPILRNRANQLYEEFIREDSVSEADRYFVADMLYSVEYWEEASALFEGLASDNPDDIDYMGHLGCLAARRGDRDEAVRISERLRRSKEPYLFGENTYWCACIAAQLGEPERAMELLREAFAQGYQYSAELHRDMDLQPLWDYPPFVELIKPKG</sequence>
<evidence type="ECO:0000256" key="5">
    <source>
        <dbReference type="PROSITE-ProRule" id="PRU10141"/>
    </source>
</evidence>
<organism evidence="8 9">
    <name type="scientific">Eiseniibacteriota bacterium</name>
    <dbReference type="NCBI Taxonomy" id="2212470"/>
    <lineage>
        <taxon>Bacteria</taxon>
        <taxon>Candidatus Eiseniibacteriota</taxon>
    </lineage>
</organism>
<keyword evidence="6" id="KW-1133">Transmembrane helix</keyword>
<evidence type="ECO:0000256" key="1">
    <source>
        <dbReference type="ARBA" id="ARBA00022679"/>
    </source>
</evidence>
<dbReference type="PANTHER" id="PTHR43289:SF6">
    <property type="entry name" value="SERINE_THREONINE-PROTEIN KINASE NEKL-3"/>
    <property type="match status" value="1"/>
</dbReference>
<name>A0ABV6YM83_UNCEI</name>